<keyword evidence="3" id="KW-1185">Reference proteome</keyword>
<dbReference type="EMBL" id="CP157743">
    <property type="protein sequence ID" value="XBS22580.1"/>
    <property type="molecule type" value="Genomic_DNA"/>
</dbReference>
<dbReference type="RefSeq" id="WP_349432756.1">
    <property type="nucleotide sequence ID" value="NZ_CP157743.1"/>
</dbReference>
<name>A0AAU7P051_9GAMM</name>
<dbReference type="GO" id="GO:0004803">
    <property type="term" value="F:transposase activity"/>
    <property type="evidence" value="ECO:0007669"/>
    <property type="project" value="InterPro"/>
</dbReference>
<dbReference type="InterPro" id="IPR012337">
    <property type="entry name" value="RNaseH-like_sf"/>
</dbReference>
<dbReference type="GO" id="GO:0003677">
    <property type="term" value="F:DNA binding"/>
    <property type="evidence" value="ECO:0007669"/>
    <property type="project" value="InterPro"/>
</dbReference>
<dbReference type="InterPro" id="IPR002559">
    <property type="entry name" value="Transposase_11"/>
</dbReference>
<evidence type="ECO:0000313" key="2">
    <source>
        <dbReference type="EMBL" id="XBS22580.1"/>
    </source>
</evidence>
<dbReference type="Proteomes" id="UP001225378">
    <property type="component" value="Chromosome"/>
</dbReference>
<dbReference type="AlphaFoldDB" id="A0AAU7P051"/>
<proteinExistence type="predicted"/>
<protein>
    <submittedName>
        <fullName evidence="2">Transposase</fullName>
    </submittedName>
</protein>
<accession>A0AAU7P051</accession>
<evidence type="ECO:0000259" key="1">
    <source>
        <dbReference type="Pfam" id="PF01609"/>
    </source>
</evidence>
<organism evidence="2 3">
    <name type="scientific">Methylomarinum roseum</name>
    <dbReference type="NCBI Taxonomy" id="3067653"/>
    <lineage>
        <taxon>Bacteria</taxon>
        <taxon>Pseudomonadati</taxon>
        <taxon>Pseudomonadota</taxon>
        <taxon>Gammaproteobacteria</taxon>
        <taxon>Methylococcales</taxon>
        <taxon>Methylococcaceae</taxon>
        <taxon>Methylomarinum</taxon>
    </lineage>
</organism>
<dbReference type="SUPFAM" id="SSF53098">
    <property type="entry name" value="Ribonuclease H-like"/>
    <property type="match status" value="1"/>
</dbReference>
<dbReference type="KEGG" id="mech:Q9L42_012945"/>
<gene>
    <name evidence="2" type="ORF">Q9L42_012945</name>
</gene>
<feature type="domain" description="Transposase IS4-like" evidence="1">
    <location>
        <begin position="3"/>
        <end position="40"/>
    </location>
</feature>
<dbReference type="GO" id="GO:0006313">
    <property type="term" value="P:DNA transposition"/>
    <property type="evidence" value="ECO:0007669"/>
    <property type="project" value="InterPro"/>
</dbReference>
<evidence type="ECO:0000313" key="3">
    <source>
        <dbReference type="Proteomes" id="UP001225378"/>
    </source>
</evidence>
<reference evidence="2 3" key="1">
    <citation type="journal article" date="2024" name="Microbiology">
        <title>Methylomarinum rosea sp. nov., a novel halophilic methanotrophic bacterium from the hypersaline Lake Elton.</title>
        <authorList>
            <person name="Suleimanov R.Z."/>
            <person name="Oshkin I.Y."/>
            <person name="Danilova O.V."/>
            <person name="Suzina N.E."/>
            <person name="Dedysh S.N."/>
        </authorList>
    </citation>
    <scope>NUCLEOTIDE SEQUENCE [LARGE SCALE GENOMIC DNA]</scope>
    <source>
        <strain evidence="2 3">Ch1-1</strain>
    </source>
</reference>
<dbReference type="Pfam" id="PF01609">
    <property type="entry name" value="DDE_Tnp_1"/>
    <property type="match status" value="1"/>
</dbReference>
<sequence length="58" mass="6840">MLDTKSIAELYRVRWQVELVIKRLKSLLDIDRLRARKDSKLADLYLHGKLLFAAVTQK</sequence>